<dbReference type="OMA" id="TRTSIFQ"/>
<dbReference type="PANTHER" id="PTHR47481">
    <property type="match status" value="1"/>
</dbReference>
<dbReference type="Gramene" id="VVA14807">
    <property type="protein sequence ID" value="VVA14807"/>
    <property type="gene ID" value="Prudul26B001782"/>
</dbReference>
<sequence>MWMNLKERFANVTRTSIFQMKTDLQNMKKGLESIDQYLQKIKDSRDQLSAVGVLISDEDVVILAP</sequence>
<evidence type="ECO:0000313" key="1">
    <source>
        <dbReference type="EMBL" id="VVA14807.1"/>
    </source>
</evidence>
<dbReference type="EMBL" id="CABIKO010000011">
    <property type="protein sequence ID" value="VVA14807.1"/>
    <property type="molecule type" value="Genomic_DNA"/>
</dbReference>
<protein>
    <submittedName>
        <fullName evidence="1">PREDICTED: LOW QUALITY PROTEIN</fullName>
    </submittedName>
</protein>
<evidence type="ECO:0000313" key="2">
    <source>
        <dbReference type="Proteomes" id="UP000327085"/>
    </source>
</evidence>
<organism evidence="1 2">
    <name type="scientific">Prunus dulcis</name>
    <name type="common">Almond</name>
    <name type="synonym">Amygdalus dulcis</name>
    <dbReference type="NCBI Taxonomy" id="3755"/>
    <lineage>
        <taxon>Eukaryota</taxon>
        <taxon>Viridiplantae</taxon>
        <taxon>Streptophyta</taxon>
        <taxon>Embryophyta</taxon>
        <taxon>Tracheophyta</taxon>
        <taxon>Spermatophyta</taxon>
        <taxon>Magnoliopsida</taxon>
        <taxon>eudicotyledons</taxon>
        <taxon>Gunneridae</taxon>
        <taxon>Pentapetalae</taxon>
        <taxon>rosids</taxon>
        <taxon>fabids</taxon>
        <taxon>Rosales</taxon>
        <taxon>Rosaceae</taxon>
        <taxon>Amygdaloideae</taxon>
        <taxon>Amygdaleae</taxon>
        <taxon>Prunus</taxon>
    </lineage>
</organism>
<gene>
    <name evidence="1" type="ORF">ALMOND_2B001782</name>
</gene>
<reference evidence="2" key="1">
    <citation type="journal article" date="2020" name="Plant J.">
        <title>Transposons played a major role in the diversification between the closely related almond and peach genomes: results from the almond genome sequence.</title>
        <authorList>
            <person name="Alioto T."/>
            <person name="Alexiou K.G."/>
            <person name="Bardil A."/>
            <person name="Barteri F."/>
            <person name="Castanera R."/>
            <person name="Cruz F."/>
            <person name="Dhingra A."/>
            <person name="Duval H."/>
            <person name="Fernandez I Marti A."/>
            <person name="Frias L."/>
            <person name="Galan B."/>
            <person name="Garcia J.L."/>
            <person name="Howad W."/>
            <person name="Gomez-Garrido J."/>
            <person name="Gut M."/>
            <person name="Julca I."/>
            <person name="Morata J."/>
            <person name="Puigdomenech P."/>
            <person name="Ribeca P."/>
            <person name="Rubio Cabetas M.J."/>
            <person name="Vlasova A."/>
            <person name="Wirthensohn M."/>
            <person name="Garcia-Mas J."/>
            <person name="Gabaldon T."/>
            <person name="Casacuberta J.M."/>
            <person name="Arus P."/>
        </authorList>
    </citation>
    <scope>NUCLEOTIDE SEQUENCE [LARGE SCALE GENOMIC DNA]</scope>
    <source>
        <strain evidence="2">cv. Texas</strain>
    </source>
</reference>
<dbReference type="Pfam" id="PF14223">
    <property type="entry name" value="Retrotran_gag_2"/>
    <property type="match status" value="1"/>
</dbReference>
<proteinExistence type="predicted"/>
<name>A0A5E4EG78_PRUDU</name>
<accession>A0A5E4EG78</accession>
<dbReference type="Proteomes" id="UP000327085">
    <property type="component" value="Chromosome 1"/>
</dbReference>
<dbReference type="InParanoid" id="A0A5E4EG78"/>
<dbReference type="AlphaFoldDB" id="A0A5E4EG78"/>
<dbReference type="PANTHER" id="PTHR47481:SF22">
    <property type="entry name" value="RETROTRANSPOSON GAG DOMAIN-CONTAINING PROTEIN"/>
    <property type="match status" value="1"/>
</dbReference>